<evidence type="ECO:0000259" key="4">
    <source>
        <dbReference type="Pfam" id="PF06722"/>
    </source>
</evidence>
<proteinExistence type="predicted"/>
<gene>
    <name evidence="5" type="ORF">Ae201684_000350</name>
</gene>
<evidence type="ECO:0000313" key="6">
    <source>
        <dbReference type="Proteomes" id="UP000481153"/>
    </source>
</evidence>
<name>A0A6G0XXN2_9STRA</name>
<dbReference type="InterPro" id="IPR050426">
    <property type="entry name" value="Glycosyltransferase_28"/>
</dbReference>
<dbReference type="EMBL" id="VJMJ01000002">
    <property type="protein sequence ID" value="KAF0745322.1"/>
    <property type="molecule type" value="Genomic_DNA"/>
</dbReference>
<organism evidence="5 6">
    <name type="scientific">Aphanomyces euteiches</name>
    <dbReference type="NCBI Taxonomy" id="100861"/>
    <lineage>
        <taxon>Eukaryota</taxon>
        <taxon>Sar</taxon>
        <taxon>Stramenopiles</taxon>
        <taxon>Oomycota</taxon>
        <taxon>Saprolegniomycetes</taxon>
        <taxon>Saprolegniales</taxon>
        <taxon>Verrucalvaceae</taxon>
        <taxon>Aphanomyces</taxon>
    </lineage>
</organism>
<dbReference type="Pfam" id="PF06722">
    <property type="entry name" value="EryCIII-like_C"/>
    <property type="match status" value="1"/>
</dbReference>
<keyword evidence="6" id="KW-1185">Reference proteome</keyword>
<comment type="caution">
    <text evidence="5">The sequence shown here is derived from an EMBL/GenBank/DDBJ whole genome shotgun (WGS) entry which is preliminary data.</text>
</comment>
<dbReference type="CDD" id="cd03784">
    <property type="entry name" value="GT1_Gtf-like"/>
    <property type="match status" value="1"/>
</dbReference>
<dbReference type="InterPro" id="IPR002213">
    <property type="entry name" value="UDP_glucos_trans"/>
</dbReference>
<evidence type="ECO:0000313" key="5">
    <source>
        <dbReference type="EMBL" id="KAF0745322.1"/>
    </source>
</evidence>
<feature type="domain" description="Erythromycin biosynthesis protein CIII-like C-terminal" evidence="4">
    <location>
        <begin position="373"/>
        <end position="485"/>
    </location>
</feature>
<dbReference type="FunFam" id="3.40.50.2000:FF:000009">
    <property type="entry name" value="Sterol 3-beta-glucosyltransferase UGT80A2"/>
    <property type="match status" value="1"/>
</dbReference>
<evidence type="ECO:0000256" key="1">
    <source>
        <dbReference type="ARBA" id="ARBA00022679"/>
    </source>
</evidence>
<protein>
    <recommendedName>
        <fullName evidence="7">Glycosyltransferase family 28 N-terminal domain-containing protein</fullName>
    </recommendedName>
</protein>
<dbReference type="InterPro" id="IPR010610">
    <property type="entry name" value="EryCIII-like_C"/>
</dbReference>
<dbReference type="Proteomes" id="UP000481153">
    <property type="component" value="Unassembled WGS sequence"/>
</dbReference>
<dbReference type="GO" id="GO:0005975">
    <property type="term" value="P:carbohydrate metabolic process"/>
    <property type="evidence" value="ECO:0007669"/>
    <property type="project" value="InterPro"/>
</dbReference>
<dbReference type="VEuPathDB" id="FungiDB:AeMF1_004274"/>
<dbReference type="Pfam" id="PF03033">
    <property type="entry name" value="Glyco_transf_28"/>
    <property type="match status" value="2"/>
</dbReference>
<sequence>MAADDTIHEAEPAAIAVQNESGRIELQFNNPDAIDIPMFVQSSSANLTTDSLPSQKIPSMNICIMIVGTRGDVQPFVGIAKRLKADGHRVRLATHAVNRSYVQHENGIEFYPLGGDPKELASYMVKTGGHMIPLKYELLTKDTPRNVHMLEEITYSTWPAVTAADPEGSDAGLPVFQAHAIISNPVTYGHIHVAEKLGIPLHIMFPQPWVPTQEFPHPLSNLPYKGKREKRNYLSYSMVDALMWQGTEGMINRFRTEVLGLRKIRKGNHGRSLVLDWKIPHSFMWSEHLVPSPPDWDPALYDVIGTVTADSPTKITPYTPSPEFEAFLADGPPPIFVGFGSMVIPYAVKTTQLIINAAAAAHVRVVIQSSWSDMTHGGVVKIPSNIFILGNCPHDWLFPKMAAVVHHGGAGTTAAGLFAGKPTFIVPFFGDQPFWGWAIERAGVGVHPCPVNDLTVDKLKGAFEQMMSPAMIAKAQEMQAKMLKEDGVENAVESFYRHLPWEVMLCALTPEHLATKFLERDSLQVCAACAYVLQSRSDQAIAEHRYKEYGIVGPMSGIEGASQGMGALMHEIGGAVTGVVGEPARGFKEKGIRGGAVGVAKGVGGLVLRPLAGVAIFADHVATGHYNLWHRNDKAKQKQCRFDGRHLFKREDQSAIDKSLAPIVAVKLTKEEKETISKALDKLKHGESLTKHELDTVMTVRHEDDTDETSGSSGNDEDDIEINASVTDLKVRPDGTLDLENDVDKPEALPTKLTDTVAPILGDSWEDFKIPVKLSIAMLAVGTPHAIEMFIAVGKSLAEDGHRVRIAAPRQVQDTVRSFGLEYFELDGNPSSSQELLRALAYTPTDDKAYEGPWNDIPAFFASCWRAVKSCGFRADAIIAHPGVLVHVHVAERLGVPLHLLSSHPASPTKDFPHPLIETMRHPDKWSAWLSYAAIDSFIWRFTQDDMNRFRVQQLGLQGWYPQHPPSWSTWQIPITYCWSNLLLSKRPEWGSEVDVVGFVALPSHDKTTYVPPVAVAAFFDTNRATIYLAMDAMDNETLIPILHEVLNHHEFQIVLHRIDDTFENLFPIDRLAILDGSVPIEYVFSKCHGVVHQGRYHNVLAFLHDPKPAVVVPHTGIQKLWARRLHDLEEHHHVSPPVHFTEVEANAKALGDILAAVHATPSISAAFTDAVSLESKQAVRRAVTSFYKHLPLEAMVCDILPTKIARLYDPETQLKLSYEVDFVLRQDGHAVHEYVTYNPMHYSLQHGPQVATASSTENNKRVDKKSHKAAVGGLFKKKKSVPVIRKCESLPSVPEDLTAYWTTPQEEDELRRRVNAAYDALLDQQP</sequence>
<feature type="domain" description="Glycosyltransferase family 28 N-terminal" evidence="3">
    <location>
        <begin position="776"/>
        <end position="900"/>
    </location>
</feature>
<dbReference type="Gene3D" id="3.40.50.2000">
    <property type="entry name" value="Glycogen Phosphorylase B"/>
    <property type="match status" value="4"/>
</dbReference>
<evidence type="ECO:0008006" key="7">
    <source>
        <dbReference type="Google" id="ProtNLM"/>
    </source>
</evidence>
<dbReference type="PANTHER" id="PTHR48050:SF13">
    <property type="entry name" value="STEROL 3-BETA-GLUCOSYLTRANSFERASE UGT80A2"/>
    <property type="match status" value="1"/>
</dbReference>
<dbReference type="InterPro" id="IPR004276">
    <property type="entry name" value="GlycoTrans_28_N"/>
</dbReference>
<keyword evidence="1" id="KW-0808">Transferase</keyword>
<dbReference type="FunFam" id="3.40.50.2000:FF:000163">
    <property type="entry name" value="Sterol 3-beta-glucosyltransferase"/>
    <property type="match status" value="1"/>
</dbReference>
<feature type="domain" description="Glycosyltransferase family 28 N-terminal" evidence="3">
    <location>
        <begin position="62"/>
        <end position="215"/>
    </location>
</feature>
<dbReference type="SUPFAM" id="SSF53756">
    <property type="entry name" value="UDP-Glycosyltransferase/glycogen phosphorylase"/>
    <property type="match status" value="2"/>
</dbReference>
<evidence type="ECO:0000256" key="2">
    <source>
        <dbReference type="SAM" id="MobiDB-lite"/>
    </source>
</evidence>
<feature type="region of interest" description="Disordered" evidence="2">
    <location>
        <begin position="698"/>
        <end position="721"/>
    </location>
</feature>
<accession>A0A6G0XXN2</accession>
<dbReference type="GO" id="GO:0016906">
    <property type="term" value="F:sterol 3-beta-glucosyltransferase activity"/>
    <property type="evidence" value="ECO:0007669"/>
    <property type="project" value="UniProtKB-ARBA"/>
</dbReference>
<dbReference type="PANTHER" id="PTHR48050">
    <property type="entry name" value="STEROL 3-BETA-GLUCOSYLTRANSFERASE"/>
    <property type="match status" value="1"/>
</dbReference>
<evidence type="ECO:0000259" key="3">
    <source>
        <dbReference type="Pfam" id="PF03033"/>
    </source>
</evidence>
<reference evidence="5 6" key="1">
    <citation type="submission" date="2019-07" db="EMBL/GenBank/DDBJ databases">
        <title>Genomics analysis of Aphanomyces spp. identifies a new class of oomycete effector associated with host adaptation.</title>
        <authorList>
            <person name="Gaulin E."/>
        </authorList>
    </citation>
    <scope>NUCLEOTIDE SEQUENCE [LARGE SCALE GENOMIC DNA]</scope>
    <source>
        <strain evidence="5 6">ATCC 201684</strain>
    </source>
</reference>